<comment type="caution">
    <text evidence="1">The sequence shown here is derived from an EMBL/GenBank/DDBJ whole genome shotgun (WGS) entry which is preliminary data.</text>
</comment>
<sequence length="158" mass="18784">MLQLLKLMKEIREWIINISDNSIFEYAHMMVRMMVMNIMLSMKKIVLTIQGSRGLTELDDAQIFYIKRKVNEMMSFKVGNEKPSLMIWKYSKEFVFFMCDGSTMRIKTIEQVLKLNEEILRQIFTLRQYEIVRADKRCVSLVTEIIELLVLNITTIEV</sequence>
<evidence type="ECO:0000313" key="2">
    <source>
        <dbReference type="Proteomes" id="UP001056120"/>
    </source>
</evidence>
<dbReference type="Proteomes" id="UP001056120">
    <property type="component" value="Linkage Group LG18"/>
</dbReference>
<organism evidence="1 2">
    <name type="scientific">Smallanthus sonchifolius</name>
    <dbReference type="NCBI Taxonomy" id="185202"/>
    <lineage>
        <taxon>Eukaryota</taxon>
        <taxon>Viridiplantae</taxon>
        <taxon>Streptophyta</taxon>
        <taxon>Embryophyta</taxon>
        <taxon>Tracheophyta</taxon>
        <taxon>Spermatophyta</taxon>
        <taxon>Magnoliopsida</taxon>
        <taxon>eudicotyledons</taxon>
        <taxon>Gunneridae</taxon>
        <taxon>Pentapetalae</taxon>
        <taxon>asterids</taxon>
        <taxon>campanulids</taxon>
        <taxon>Asterales</taxon>
        <taxon>Asteraceae</taxon>
        <taxon>Asteroideae</taxon>
        <taxon>Heliantheae alliance</taxon>
        <taxon>Millerieae</taxon>
        <taxon>Smallanthus</taxon>
    </lineage>
</organism>
<reference evidence="1 2" key="2">
    <citation type="journal article" date="2022" name="Mol. Ecol. Resour.">
        <title>The genomes of chicory, endive, great burdock and yacon provide insights into Asteraceae paleo-polyploidization history and plant inulin production.</title>
        <authorList>
            <person name="Fan W."/>
            <person name="Wang S."/>
            <person name="Wang H."/>
            <person name="Wang A."/>
            <person name="Jiang F."/>
            <person name="Liu H."/>
            <person name="Zhao H."/>
            <person name="Xu D."/>
            <person name="Zhang Y."/>
        </authorList>
    </citation>
    <scope>NUCLEOTIDE SEQUENCE [LARGE SCALE GENOMIC DNA]</scope>
    <source>
        <strain evidence="2">cv. Yunnan</strain>
        <tissue evidence="1">Leaves</tissue>
    </source>
</reference>
<reference evidence="2" key="1">
    <citation type="journal article" date="2022" name="Mol. Ecol. Resour.">
        <title>The genomes of chicory, endive, great burdock and yacon provide insights into Asteraceae palaeo-polyploidization history and plant inulin production.</title>
        <authorList>
            <person name="Fan W."/>
            <person name="Wang S."/>
            <person name="Wang H."/>
            <person name="Wang A."/>
            <person name="Jiang F."/>
            <person name="Liu H."/>
            <person name="Zhao H."/>
            <person name="Xu D."/>
            <person name="Zhang Y."/>
        </authorList>
    </citation>
    <scope>NUCLEOTIDE SEQUENCE [LARGE SCALE GENOMIC DNA]</scope>
    <source>
        <strain evidence="2">cv. Yunnan</strain>
    </source>
</reference>
<keyword evidence="2" id="KW-1185">Reference proteome</keyword>
<evidence type="ECO:0000313" key="1">
    <source>
        <dbReference type="EMBL" id="KAI3754341.1"/>
    </source>
</evidence>
<name>A0ACB9E6K6_9ASTR</name>
<protein>
    <submittedName>
        <fullName evidence="1">Uncharacterized protein</fullName>
    </submittedName>
</protein>
<proteinExistence type="predicted"/>
<dbReference type="EMBL" id="CM042035">
    <property type="protein sequence ID" value="KAI3754341.1"/>
    <property type="molecule type" value="Genomic_DNA"/>
</dbReference>
<accession>A0ACB9E6K6</accession>
<gene>
    <name evidence="1" type="ORF">L1987_54123</name>
</gene>